<comment type="caution">
    <text evidence="1">The sequence shown here is derived from an EMBL/GenBank/DDBJ whole genome shotgun (WGS) entry which is preliminary data.</text>
</comment>
<evidence type="ECO:0000313" key="2">
    <source>
        <dbReference type="Proteomes" id="UP001497700"/>
    </source>
</evidence>
<sequence>MGANSHGIYDKTGANGFGGANGTNGTNATNGTNGTHASGDTRPHTSTSGASKPRKYTQEPVAVVSMACRLPDECHTPHALWKFLEQGKIARNTPPETRFSIGTHYDGSLKTETMASPGGMFLQGVDPRDIDAQFFRLSGIEASSMDPQQRQLLEVVYEGLENAGVPMEQVDGAPVGCFVSSFACDYGDVQARDPENRASATMIGIGRAMLSNRLSHFFNFKGPSMTIDTACSGSLICLDMACRYLQTGEINSAIVAGANIYLSPEHVMDHYMGANGTASLSGKCHTFDAKADGYIKAEAVNMLYLKRLDDAIRDKDPIRAIIRGSATNSDGRTIGIASPDSDAQARVTRQAYANAGISDLKATSYVEFHGTGTRAGDGIEASGVASVFAPYRSADSPLLVGSVKSNIGHSEPAAGISGVLKTILSLEKGIIPGNPTFLDPNPKIDFDGLRIRPFRKSIRWPSVPLRRASVNSFGYGGSNAHAILEEIKGPKNFISSYIDEEEDDLFAEEEVEERPYLLVFSANDVQSLLKQVSSLDQHLSNPGVKVEPRDLAYTLSERRSRHYHRGYVVSKGNQLDGQDLIRGTNRTEVPKLGFIFTGQGAQWSEMGKDLLETFPIAAREVRYLDKVLQSCFDPPSWTLYDELTKPQSAEHLRLPEISQPFVTALQLAILALLKACNVECQAVVGHSSGEIAAAVAVGHLTSEQAIKIAYYRGKATSHAKYNAPVGMLAVGLGSDDVRPYLENTSIEIACYNSPQSVTLSGNKAELVDIEQKIKGDGHFARLLLVDAAYHSRHMANVAGLYVDYLDKHVEWPLPEQHATMYSSVKNKPVADPLDSSYWVQNMVSPVLFHQALQRLIKEGGVDYLVEIGPSNALSGPVNQIKKAISSSIDYSPAWKRGSDALQTMFELGGKLFTIGYPISLTHMNWGREDQTDEPTFVADLPNYSWNHTTKHWHETESSTDWRFRKFVHHDLLGGKVLGTPWSNPSWKKDLKLGEVTWLKDHLLGDSFVFPAAGYIGMAMEAIFQKSKVTGRIPASSAVNQVNYKLRNVSFHRMLSLEQDKETRVQLALEPCLSTKDSWHEFTISSSSNGVTTEHCRGLVCIGEHAKQIPTQEDIEPLHHPAPASVWYKAMRDVGYYFGPAFRCQVEVESKADARRSRAILNLTPPKSRYPQNPYILHPAIIDSCLQTGTVSLWRGHRSAVNTLMPPALIDDLVIFAQDKHDDESSSERAVAVSTAEWTGVGRPDDEKRYMSEVKLFGEKSGDMLFHLKGLRYHAIDAGVEKPHTFTQVIWNQDIEFLTTEQMSKVLNSVEKGNSNDNALARVAKVTELAAHKNPSARILEMVLDDGLEAAHSLWVDSIRGQAGQIAKGCQYHLSLPSQRAGLDAREKYAEESNINFAVHSPEEPFTSIEQADDEEKFDIVLVRTSHLATAAKNMLNHVRNVLTDHGYLIVVDDHRGLQTNGINGELASSDEPIAVDGLATVNDVRGTGDNQMAYLGTPITKTIQSLQPDKKIHLVHFNADSNATNPARDLLADRGWEVVEHSLPLSDIPPESTVVVLDEMFAPVLSNISDDQFESLRMLIDLKCRLLWVTMGSQMKVTHPELGLFFGTSRTLLSEYPTHLIMCLDVESNTDPISLESIHTALQHINSVDDLARVDSEFVERDGTYHISRVVPDDPVNQTEKDDKEGPELVPEIIHGHKSTIRLISKRPGTLDALMYTEIPDEPPLANDEVEVDIQAAALNFKDLANAMGFVAANDHRFGLECTGYVAQMGKDVPNLKVGDRVLLVRRDGGCFANRVRTRYHGVHRLPDWMSFEDGATLGICVHTAIYSLIDLAKVQKSQTVLIHSGSGGVGLAAIQLCNYLGAEVYTTVGTDAKKKFLVENYGVHEDRVLSSRSITFATELMKATNGRGVDVILNSLTGDMLHESWRCIAENGNFIEIGKKDMLDRHNLSMEPFDRNASYRAFDLSRKSITDETTQRVGIYSFELIRQGHIKPLHICKVFPFEETIDALRYMQHGKHIGKVVISYEKSKTVKLPIQPAVPTLKLRADASYLISGGFKGLCGSLAIYLARNGARNIVVMSRSGYKDPASRATIYNLDAMGCHVDLVVGDVTNIDDVRRAFKSASKPIVGVVQGAMVLRDRMWAQMGPQEFREPIDPKVKGTWNLHLAAQEQSTPLDFFTMLSSVSGFAGLMSQTNYAAGNVFQDAFATYRLQQGLPANTVNLGLIEDVGYFVDHDNLSRRLESAGWSPINEALLHRILRASILQQTHSLNPHNTGQLVTGITVPLIPPRTPIEPLHRFSALRPAAGSKEAGSGGSGASGNTKLSLLKNASKADVDHATVLAAAVEVVSAVFMRSLGISEALEASRPLASYGIDSLIAVEMRNWARSELGIELSALEVVGAKTLESLCESILKKLGA</sequence>
<organism evidence="1 2">
    <name type="scientific">Hypoxylon rubiginosum</name>
    <dbReference type="NCBI Taxonomy" id="110542"/>
    <lineage>
        <taxon>Eukaryota</taxon>
        <taxon>Fungi</taxon>
        <taxon>Dikarya</taxon>
        <taxon>Ascomycota</taxon>
        <taxon>Pezizomycotina</taxon>
        <taxon>Sordariomycetes</taxon>
        <taxon>Xylariomycetidae</taxon>
        <taxon>Xylariales</taxon>
        <taxon>Hypoxylaceae</taxon>
        <taxon>Hypoxylon</taxon>
    </lineage>
</organism>
<protein>
    <submittedName>
        <fullName evidence="1">Polyketide synthase</fullName>
    </submittedName>
</protein>
<proteinExistence type="predicted"/>
<gene>
    <name evidence="1" type="ORF">F4820DRAFT_460255</name>
</gene>
<dbReference type="EMBL" id="MU393527">
    <property type="protein sequence ID" value="KAI4862374.1"/>
    <property type="molecule type" value="Genomic_DNA"/>
</dbReference>
<keyword evidence="2" id="KW-1185">Reference proteome</keyword>
<accession>A0ACB9YSJ7</accession>
<name>A0ACB9YSJ7_9PEZI</name>
<evidence type="ECO:0000313" key="1">
    <source>
        <dbReference type="EMBL" id="KAI4862374.1"/>
    </source>
</evidence>
<dbReference type="Proteomes" id="UP001497700">
    <property type="component" value="Unassembled WGS sequence"/>
</dbReference>
<reference evidence="1 2" key="1">
    <citation type="journal article" date="2022" name="New Phytol.">
        <title>Ecological generalism drives hyperdiversity of secondary metabolite gene clusters in xylarialean endophytes.</title>
        <authorList>
            <person name="Franco M.E.E."/>
            <person name="Wisecaver J.H."/>
            <person name="Arnold A.E."/>
            <person name="Ju Y.M."/>
            <person name="Slot J.C."/>
            <person name="Ahrendt S."/>
            <person name="Moore L.P."/>
            <person name="Eastman K.E."/>
            <person name="Scott K."/>
            <person name="Konkel Z."/>
            <person name="Mondo S.J."/>
            <person name="Kuo A."/>
            <person name="Hayes R.D."/>
            <person name="Haridas S."/>
            <person name="Andreopoulos B."/>
            <person name="Riley R."/>
            <person name="LaButti K."/>
            <person name="Pangilinan J."/>
            <person name="Lipzen A."/>
            <person name="Amirebrahimi M."/>
            <person name="Yan J."/>
            <person name="Adam C."/>
            <person name="Keymanesh K."/>
            <person name="Ng V."/>
            <person name="Louie K."/>
            <person name="Northen T."/>
            <person name="Drula E."/>
            <person name="Henrissat B."/>
            <person name="Hsieh H.M."/>
            <person name="Youens-Clark K."/>
            <person name="Lutzoni F."/>
            <person name="Miadlikowska J."/>
            <person name="Eastwood D.C."/>
            <person name="Hamelin R.C."/>
            <person name="Grigoriev I.V."/>
            <person name="U'Ren J.M."/>
        </authorList>
    </citation>
    <scope>NUCLEOTIDE SEQUENCE [LARGE SCALE GENOMIC DNA]</scope>
    <source>
        <strain evidence="1 2">CBS 119005</strain>
    </source>
</reference>